<dbReference type="Proteomes" id="UP000249324">
    <property type="component" value="Unassembled WGS sequence"/>
</dbReference>
<organism evidence="2 3">
    <name type="scientific">Thermocrispum agreste</name>
    <dbReference type="NCBI Taxonomy" id="37925"/>
    <lineage>
        <taxon>Bacteria</taxon>
        <taxon>Bacillati</taxon>
        <taxon>Actinomycetota</taxon>
        <taxon>Actinomycetes</taxon>
        <taxon>Pseudonocardiales</taxon>
        <taxon>Pseudonocardiaceae</taxon>
        <taxon>Thermocrispum</taxon>
    </lineage>
</organism>
<proteinExistence type="predicted"/>
<evidence type="ECO:0000256" key="1">
    <source>
        <dbReference type="SAM" id="Phobius"/>
    </source>
</evidence>
<dbReference type="NCBIfam" id="TIGR03919">
    <property type="entry name" value="T7SS_EccB"/>
    <property type="match status" value="1"/>
</dbReference>
<evidence type="ECO:0000313" key="2">
    <source>
        <dbReference type="EMBL" id="MFO7192758.1"/>
    </source>
</evidence>
<comment type="caution">
    <text evidence="2">The sequence shown here is derived from an EMBL/GenBank/DDBJ whole genome shotgun (WGS) entry which is preliminary data.</text>
</comment>
<keyword evidence="1" id="KW-0812">Transmembrane</keyword>
<accession>A0ABD6FFV8</accession>
<dbReference type="Gene3D" id="3.30.2390.20">
    <property type="entry name" value="Type VII secretion system EccB, repeat 1 domain"/>
    <property type="match status" value="1"/>
</dbReference>
<dbReference type="InterPro" id="IPR044857">
    <property type="entry name" value="T7SS_EccB_R1"/>
</dbReference>
<dbReference type="PANTHER" id="PTHR40765">
    <property type="entry name" value="ESX-2 SECRETION SYSTEM ATPASE ECCB2"/>
    <property type="match status" value="1"/>
</dbReference>
<keyword evidence="1" id="KW-1133">Transmembrane helix</keyword>
<dbReference type="Pfam" id="PF05108">
    <property type="entry name" value="T7SS_ESX1_EccB"/>
    <property type="match status" value="1"/>
</dbReference>
<sequence length="475" mass="49927">MQSKKDQVQAYFYVVGRLVAAVVHGKPDVLVQPNRRLNTGTMFGVIIGLIIAGICGVVGLFLPGGNDSWRMPGAIVMNEDTGARYVFLNGELRPVLNYSSARLASGGNGAIHEVSQASLDGTPVGQPIGIPGAPDALPKAEDLSTGPWVVCAQPPQDGAEQPRPSTTLFIGRSIPANQPDDRALLVRAPDKTIYLVWHGKRYRLPSRTEVAALGYGQVEPVEVDTAWLNPIPQGPDIEAERPPGLGTPGPEIDGNPSLVGQLYRMKNPALDSEQLYLVLSDGVLPLTRTAAALYLAAPFTKEVYDAGAVAPIDVGPAAMNGVPTSGSGPEFVDGLPDRPPPLANPQPNETACLEYTMIGGGRVKIRPGLLPVDVHRQAMPASVHYAGKTADRVAVPAGGGVLAVHQSTPESVLNTIYLITETGVRYPLVTADVAAALGYSAETAMRMPGELLDLLPVGPALSQQAALTVQPQQTS</sequence>
<dbReference type="PANTHER" id="PTHR40765:SF2">
    <property type="entry name" value="ESX-2 SECRETION SYSTEM ATPASE ECCB2"/>
    <property type="match status" value="1"/>
</dbReference>
<dbReference type="AlphaFoldDB" id="A0ABD6FFV8"/>
<evidence type="ECO:0000313" key="3">
    <source>
        <dbReference type="Proteomes" id="UP000249324"/>
    </source>
</evidence>
<name>A0ABD6FFV8_9PSEU</name>
<protein>
    <submittedName>
        <fullName evidence="2">Type VII secretion protein EccB</fullName>
    </submittedName>
</protein>
<dbReference type="EMBL" id="QGUI02000127">
    <property type="protein sequence ID" value="MFO7192758.1"/>
    <property type="molecule type" value="Genomic_DNA"/>
</dbReference>
<dbReference type="InterPro" id="IPR007795">
    <property type="entry name" value="T7SS_EccB"/>
</dbReference>
<reference evidence="2 3" key="1">
    <citation type="journal article" date="2021" name="BMC Genomics">
        <title>Genome-resolved metagenome and metatranscriptome analyses of thermophilic composting reveal key bacterial players and their metabolic interactions.</title>
        <authorList>
            <person name="Braga L.P.P."/>
            <person name="Pereira R.V."/>
            <person name="Martins L.F."/>
            <person name="Moura L.M.S."/>
            <person name="Sanchez F.B."/>
            <person name="Patane J.S.L."/>
            <person name="da Silva A.M."/>
            <person name="Setubal J.C."/>
        </authorList>
    </citation>
    <scope>NUCLEOTIDE SEQUENCE [LARGE SCALE GENOMIC DNA]</scope>
    <source>
        <strain evidence="2">ZC4RG45</strain>
    </source>
</reference>
<feature type="transmembrane region" description="Helical" evidence="1">
    <location>
        <begin position="42"/>
        <end position="62"/>
    </location>
</feature>
<gene>
    <name evidence="2" type="primary">eccB</name>
    <name evidence="2" type="ORF">DIU77_011000</name>
</gene>
<keyword evidence="1" id="KW-0472">Membrane</keyword>